<keyword evidence="5 13" id="KW-0479">Metal-binding</keyword>
<keyword evidence="3" id="KW-0597">Phosphoprotein</keyword>
<evidence type="ECO:0000256" key="13">
    <source>
        <dbReference type="RuleBase" id="RU362082"/>
    </source>
</evidence>
<dbReference type="GO" id="GO:0005524">
    <property type="term" value="F:ATP binding"/>
    <property type="evidence" value="ECO:0007669"/>
    <property type="project" value="UniProtKB-UniRule"/>
</dbReference>
<dbReference type="SUPFAM" id="SSF81665">
    <property type="entry name" value="Calcium ATPase, transmembrane domain M"/>
    <property type="match status" value="1"/>
</dbReference>
<dbReference type="Gene3D" id="2.70.150.10">
    <property type="entry name" value="Calcium-transporting ATPase, cytoplasmic transduction domain A"/>
    <property type="match status" value="1"/>
</dbReference>
<dbReference type="InterPro" id="IPR036412">
    <property type="entry name" value="HAD-like_sf"/>
</dbReference>
<dbReference type="EMBL" id="JALJOR010000010">
    <property type="protein sequence ID" value="KAK9810380.1"/>
    <property type="molecule type" value="Genomic_DNA"/>
</dbReference>
<dbReference type="GO" id="GO:0046872">
    <property type="term" value="F:metal ion binding"/>
    <property type="evidence" value="ECO:0007669"/>
    <property type="project" value="UniProtKB-UniRule"/>
</dbReference>
<keyword evidence="17" id="KW-1185">Reference proteome</keyword>
<dbReference type="EC" id="7.2.2.-" evidence="13"/>
<evidence type="ECO:0000256" key="12">
    <source>
        <dbReference type="ARBA" id="ARBA00049360"/>
    </source>
</evidence>
<dbReference type="Pfam" id="PF00122">
    <property type="entry name" value="E1-E2_ATPase"/>
    <property type="match status" value="1"/>
</dbReference>
<dbReference type="AlphaFoldDB" id="A0AAW1PPN5"/>
<feature type="transmembrane region" description="Helical" evidence="13">
    <location>
        <begin position="226"/>
        <end position="246"/>
    </location>
</feature>
<keyword evidence="10 13" id="KW-1133">Transmembrane helix</keyword>
<feature type="domain" description="P5B-type ATPase N-terminal" evidence="15">
    <location>
        <begin position="50"/>
        <end position="157"/>
    </location>
</feature>
<dbReference type="SUPFAM" id="SSF81653">
    <property type="entry name" value="Calcium ATPase, transduction domain A"/>
    <property type="match status" value="1"/>
</dbReference>
<dbReference type="Gene3D" id="1.20.1110.10">
    <property type="entry name" value="Calcium-transporting ATPase, transmembrane domain"/>
    <property type="match status" value="2"/>
</dbReference>
<keyword evidence="8 13" id="KW-0460">Magnesium</keyword>
<dbReference type="GO" id="GO:0019829">
    <property type="term" value="F:ATPase-coupled monoatomic cation transmembrane transporter activity"/>
    <property type="evidence" value="ECO:0007669"/>
    <property type="project" value="UniProtKB-UniRule"/>
</dbReference>
<dbReference type="NCBIfam" id="TIGR01657">
    <property type="entry name" value="P-ATPase-V"/>
    <property type="match status" value="1"/>
</dbReference>
<comment type="caution">
    <text evidence="16">The sequence shown here is derived from an EMBL/GenBank/DDBJ whole genome shotgun (WGS) entry which is preliminary data.</text>
</comment>
<keyword evidence="4 13" id="KW-0812">Transmembrane</keyword>
<feature type="domain" description="P-type ATPase A" evidence="14">
    <location>
        <begin position="296"/>
        <end position="406"/>
    </location>
</feature>
<protein>
    <recommendedName>
        <fullName evidence="13">Cation-transporting ATPase</fullName>
        <ecNumber evidence="13">7.2.2.-</ecNumber>
    </recommendedName>
</protein>
<evidence type="ECO:0000256" key="7">
    <source>
        <dbReference type="ARBA" id="ARBA00022840"/>
    </source>
</evidence>
<evidence type="ECO:0000256" key="11">
    <source>
        <dbReference type="ARBA" id="ARBA00023136"/>
    </source>
</evidence>
<dbReference type="GO" id="GO:0016887">
    <property type="term" value="F:ATP hydrolysis activity"/>
    <property type="evidence" value="ECO:0007669"/>
    <property type="project" value="InterPro"/>
</dbReference>
<dbReference type="InterPro" id="IPR023298">
    <property type="entry name" value="ATPase_P-typ_TM_dom_sf"/>
</dbReference>
<feature type="transmembrane region" description="Helical" evidence="13">
    <location>
        <begin position="421"/>
        <end position="445"/>
    </location>
</feature>
<dbReference type="SUPFAM" id="SSF81660">
    <property type="entry name" value="Metal cation-transporting ATPase, ATP-binding domain N"/>
    <property type="match status" value="1"/>
</dbReference>
<dbReference type="PROSITE" id="PS00154">
    <property type="entry name" value="ATPASE_E1_E2"/>
    <property type="match status" value="1"/>
</dbReference>
<dbReference type="Pfam" id="PF12409">
    <property type="entry name" value="P5-ATPase"/>
    <property type="match status" value="1"/>
</dbReference>
<evidence type="ECO:0000313" key="16">
    <source>
        <dbReference type="EMBL" id="KAK9810380.1"/>
    </source>
</evidence>
<dbReference type="PANTHER" id="PTHR45630">
    <property type="entry name" value="CATION-TRANSPORTING ATPASE-RELATED"/>
    <property type="match status" value="1"/>
</dbReference>
<dbReference type="InterPro" id="IPR044492">
    <property type="entry name" value="P_typ_ATPase_HD_dom"/>
</dbReference>
<evidence type="ECO:0000256" key="2">
    <source>
        <dbReference type="ARBA" id="ARBA00006000"/>
    </source>
</evidence>
<comment type="catalytic activity">
    <reaction evidence="12 13">
        <text>ATP + H2O = ADP + phosphate + H(+)</text>
        <dbReference type="Rhea" id="RHEA:13065"/>
        <dbReference type="ChEBI" id="CHEBI:15377"/>
        <dbReference type="ChEBI" id="CHEBI:15378"/>
        <dbReference type="ChEBI" id="CHEBI:30616"/>
        <dbReference type="ChEBI" id="CHEBI:43474"/>
        <dbReference type="ChEBI" id="CHEBI:456216"/>
    </reaction>
</comment>
<dbReference type="SFLD" id="SFLDF00027">
    <property type="entry name" value="p-type_atpase"/>
    <property type="match status" value="1"/>
</dbReference>
<dbReference type="InterPro" id="IPR047819">
    <property type="entry name" value="P5A-ATPase_N"/>
</dbReference>
<evidence type="ECO:0000256" key="10">
    <source>
        <dbReference type="ARBA" id="ARBA00022989"/>
    </source>
</evidence>
<dbReference type="SUPFAM" id="SSF56784">
    <property type="entry name" value="HAD-like"/>
    <property type="match status" value="1"/>
</dbReference>
<keyword evidence="6 13" id="KW-0547">Nucleotide-binding</keyword>
<feature type="transmembrane region" description="Helical" evidence="13">
    <location>
        <begin position="1069"/>
        <end position="1089"/>
    </location>
</feature>
<evidence type="ECO:0000256" key="9">
    <source>
        <dbReference type="ARBA" id="ARBA00022967"/>
    </source>
</evidence>
<dbReference type="InterPro" id="IPR023214">
    <property type="entry name" value="HAD_sf"/>
</dbReference>
<dbReference type="PRINTS" id="PR00119">
    <property type="entry name" value="CATATPASE"/>
</dbReference>
<comment type="subcellular location">
    <subcellularLocation>
        <location evidence="1 13">Membrane</location>
        <topology evidence="1 13">Multi-pass membrane protein</topology>
    </subcellularLocation>
</comment>
<evidence type="ECO:0000259" key="15">
    <source>
        <dbReference type="Pfam" id="PF12409"/>
    </source>
</evidence>
<dbReference type="GO" id="GO:0016020">
    <property type="term" value="C:membrane"/>
    <property type="evidence" value="ECO:0007669"/>
    <property type="project" value="UniProtKB-SubCell"/>
</dbReference>
<sequence>MTAPDAQLCSFEVELDDVEQPLNEAPISSQQQQLADGSQLDSTLDIANLTGYRSPPGKQFALLTLCTGGILLLVARWSLHVRLKCSLKRCPLGAAELVLITLTDGQAELVRPTTVLGQSQDELHAFATPGPNGAVSKGKPSSDSRFLEFRCMRLFWSEQRATYLPVPALPLNFREEVLEKAVLAQVQAVSTGEHSLLWAAPPDRSERCLWFGSNEMILPIKSMARMLLDELVLPFYIFQYASVLIWCLEEYYIYGFLILAITFASVVATVLNAHATCKRLAEMAHFTCTVRRASQGPRATPVSSTQLVPGDLVWVGAGVLACDLVLLRGECIVDENMLTGEAIPVRKVPYSPASNGLTYSPDTSKACTLYGGTNVAQVCPVGDDLGPLAMVARTRFNSAKGQLLQHMLYPRHHSTRYARDTLYFIAMMLTIGSILYIWSITALALEGMQPGDIVMRFLDLITIAVPPGLPACLQIALAVALHRLKTRREIFASDPHVIPTAGQLDTVCFDKTGTLTESGLELKGVVLVRADRLGFDALLPSRAPLPPGAAQLLATCHGLAQLDGHLVGDPLDQLMLEASGWSLQEAPSTKGGQVCARVQPPGSTHCWDILRRFEFSAEQQRSVVVAQAPSQAGFWVHAKGSPEAIQRLVHPASIPPDYDALLGSYTSRGLRVIAIAAWQLDSGVDVAAVHAMSQSDLERGLALIGLVVLDNPLKPDSREVVLELQAASLRVIMVTGDAARTAISVAQQCNILPPTRCCCLVDASEETGAGGRLELLSVPPHGTPRCISLPDLLRSVAEGDADCAVTGRGFQGVLLHEDPAALQVLLQHAGVWARMAPADKARLVHLLGDGGEPQQGLEGLGHWVAFCGDGANDVGALKAAHVGVSLCEAEASVAAPLTSRQQSTACMLHVIQEGRASLTTSHAIFKFIIVYAVAQILTVSFVYSYGLIVASYQYLIQDLFYTSVLAGLMALTAPRSALAPAAPRATRLMSPQLLLPVGLQLVGVLLFQGLGLAMLRKQAWYVKHEVEGRAFQTSYAPENTVIFLVCTAQFVITAFVFHKGRPHRLPLWTNRWLVGAMVVQSILWLYLTLSPGDAFTHGFAGLVPLPSSLRWGICLLVLGNLLVAILLDQAAQWLLRCGRRWQPRLPGSSRKAYERAA</sequence>
<feature type="transmembrane region" description="Helical" evidence="13">
    <location>
        <begin position="457"/>
        <end position="481"/>
    </location>
</feature>
<feature type="transmembrane region" description="Helical" evidence="13">
    <location>
        <begin position="993"/>
        <end position="1015"/>
    </location>
</feature>
<evidence type="ECO:0000313" key="17">
    <source>
        <dbReference type="Proteomes" id="UP001489004"/>
    </source>
</evidence>
<dbReference type="InterPro" id="IPR023299">
    <property type="entry name" value="ATPase_P-typ_cyto_dom_N"/>
</dbReference>
<dbReference type="InterPro" id="IPR001757">
    <property type="entry name" value="P_typ_ATPase"/>
</dbReference>
<accession>A0AAW1PPN5</accession>
<name>A0AAW1PPN5_9CHLO</name>
<dbReference type="SFLD" id="SFLDG00002">
    <property type="entry name" value="C1.7:_P-type_atpase_like"/>
    <property type="match status" value="1"/>
</dbReference>
<dbReference type="InterPro" id="IPR018303">
    <property type="entry name" value="ATPase_P-typ_P_site"/>
</dbReference>
<evidence type="ECO:0000256" key="8">
    <source>
        <dbReference type="ARBA" id="ARBA00022842"/>
    </source>
</evidence>
<gene>
    <name evidence="16" type="ORF">WJX72_009770</name>
</gene>
<organism evidence="16 17">
    <name type="scientific">[Myrmecia] bisecta</name>
    <dbReference type="NCBI Taxonomy" id="41462"/>
    <lineage>
        <taxon>Eukaryota</taxon>
        <taxon>Viridiplantae</taxon>
        <taxon>Chlorophyta</taxon>
        <taxon>core chlorophytes</taxon>
        <taxon>Trebouxiophyceae</taxon>
        <taxon>Trebouxiales</taxon>
        <taxon>Trebouxiaceae</taxon>
        <taxon>Myrmecia</taxon>
    </lineage>
</organism>
<feature type="transmembrane region" description="Helical" evidence="13">
    <location>
        <begin position="1035"/>
        <end position="1057"/>
    </location>
</feature>
<dbReference type="PROSITE" id="PS01229">
    <property type="entry name" value="COF_2"/>
    <property type="match status" value="1"/>
</dbReference>
<dbReference type="NCBIfam" id="TIGR01494">
    <property type="entry name" value="ATPase_P-type"/>
    <property type="match status" value="2"/>
</dbReference>
<feature type="transmembrane region" description="Helical" evidence="13">
    <location>
        <begin position="60"/>
        <end position="79"/>
    </location>
</feature>
<feature type="transmembrane region" description="Helical" evidence="13">
    <location>
        <begin position="1109"/>
        <end position="1135"/>
    </location>
</feature>
<dbReference type="InterPro" id="IPR006544">
    <property type="entry name" value="P-type_TPase_V"/>
</dbReference>
<feature type="transmembrane region" description="Helical" evidence="13">
    <location>
        <begin position="252"/>
        <end position="273"/>
    </location>
</feature>
<evidence type="ECO:0000256" key="3">
    <source>
        <dbReference type="ARBA" id="ARBA00022553"/>
    </source>
</evidence>
<reference evidence="16 17" key="1">
    <citation type="journal article" date="2024" name="Nat. Commun.">
        <title>Phylogenomics reveals the evolutionary origins of lichenization in chlorophyte algae.</title>
        <authorList>
            <person name="Puginier C."/>
            <person name="Libourel C."/>
            <person name="Otte J."/>
            <person name="Skaloud P."/>
            <person name="Haon M."/>
            <person name="Grisel S."/>
            <person name="Petersen M."/>
            <person name="Berrin J.G."/>
            <person name="Delaux P.M."/>
            <person name="Dal Grande F."/>
            <person name="Keller J."/>
        </authorList>
    </citation>
    <scope>NUCLEOTIDE SEQUENCE [LARGE SCALE GENOMIC DNA]</scope>
    <source>
        <strain evidence="16 17">SAG 2043</strain>
    </source>
</reference>
<proteinExistence type="inferred from homology"/>
<dbReference type="Proteomes" id="UP001489004">
    <property type="component" value="Unassembled WGS sequence"/>
</dbReference>
<evidence type="ECO:0000259" key="14">
    <source>
        <dbReference type="Pfam" id="PF00122"/>
    </source>
</evidence>
<keyword evidence="7 13" id="KW-0067">ATP-binding</keyword>
<dbReference type="Gene3D" id="3.40.50.1000">
    <property type="entry name" value="HAD superfamily/HAD-like"/>
    <property type="match status" value="1"/>
</dbReference>
<keyword evidence="11 13" id="KW-0472">Membrane</keyword>
<comment type="similarity">
    <text evidence="2 13">Belongs to the cation transport ATPase (P-type) (TC 3.A.3) family. Type V subfamily.</text>
</comment>
<dbReference type="SFLD" id="SFLDS00003">
    <property type="entry name" value="Haloacid_Dehalogenase"/>
    <property type="match status" value="1"/>
</dbReference>
<dbReference type="InterPro" id="IPR008250">
    <property type="entry name" value="ATPase_P-typ_transduc_dom_A_sf"/>
</dbReference>
<evidence type="ECO:0000256" key="4">
    <source>
        <dbReference type="ARBA" id="ARBA00022692"/>
    </source>
</evidence>
<feature type="transmembrane region" description="Helical" evidence="13">
    <location>
        <begin position="954"/>
        <end position="973"/>
    </location>
</feature>
<dbReference type="Gene3D" id="3.40.1110.10">
    <property type="entry name" value="Calcium-transporting ATPase, cytoplasmic domain N"/>
    <property type="match status" value="1"/>
</dbReference>
<feature type="transmembrane region" description="Helical" evidence="13">
    <location>
        <begin position="924"/>
        <end position="948"/>
    </location>
</feature>
<keyword evidence="9 13" id="KW-1278">Translocase</keyword>
<dbReference type="GO" id="GO:0140358">
    <property type="term" value="F:P-type transmembrane transporter activity"/>
    <property type="evidence" value="ECO:0007669"/>
    <property type="project" value="InterPro"/>
</dbReference>
<dbReference type="InterPro" id="IPR059000">
    <property type="entry name" value="ATPase_P-type_domA"/>
</dbReference>
<evidence type="ECO:0000256" key="5">
    <source>
        <dbReference type="ARBA" id="ARBA00022723"/>
    </source>
</evidence>
<dbReference type="PANTHER" id="PTHR45630:SF8">
    <property type="entry name" value="CATION-TRANSPORTING ATPASE"/>
    <property type="match status" value="1"/>
</dbReference>
<evidence type="ECO:0000256" key="1">
    <source>
        <dbReference type="ARBA" id="ARBA00004141"/>
    </source>
</evidence>
<evidence type="ECO:0000256" key="6">
    <source>
        <dbReference type="ARBA" id="ARBA00022741"/>
    </source>
</evidence>